<feature type="transmembrane region" description="Helical" evidence="7">
    <location>
        <begin position="984"/>
        <end position="1003"/>
    </location>
</feature>
<feature type="transmembrane region" description="Helical" evidence="7">
    <location>
        <begin position="1051"/>
        <end position="1072"/>
    </location>
</feature>
<keyword evidence="3" id="KW-0150">Chloroplast</keyword>
<feature type="transmembrane region" description="Helical" evidence="7">
    <location>
        <begin position="907"/>
        <end position="931"/>
    </location>
</feature>
<evidence type="ECO:0000256" key="1">
    <source>
        <dbReference type="ARBA" id="ARBA00004229"/>
    </source>
</evidence>
<dbReference type="PROSITE" id="PS50132">
    <property type="entry name" value="RGS"/>
    <property type="match status" value="1"/>
</dbReference>
<dbReference type="SMART" id="SM00315">
    <property type="entry name" value="RGS"/>
    <property type="match status" value="1"/>
</dbReference>
<dbReference type="Proteomes" id="UP000516314">
    <property type="component" value="Chromosome 3"/>
</dbReference>
<dbReference type="Pfam" id="PF00615">
    <property type="entry name" value="RGS"/>
    <property type="match status" value="1"/>
</dbReference>
<dbReference type="InterPro" id="IPR044926">
    <property type="entry name" value="RGS_subdomain_2"/>
</dbReference>
<feature type="transmembrane region" description="Helical" evidence="7">
    <location>
        <begin position="873"/>
        <end position="895"/>
    </location>
</feature>
<dbReference type="EMBL" id="LR881468">
    <property type="protein sequence ID" value="CAD5324165.1"/>
    <property type="molecule type" value="Genomic_DNA"/>
</dbReference>
<dbReference type="Pfam" id="PF02517">
    <property type="entry name" value="Rce1-like"/>
    <property type="match status" value="1"/>
</dbReference>
<comment type="subcellular location">
    <subcellularLocation>
        <location evidence="1">Plastid</location>
        <location evidence="1">Chloroplast</location>
    </subcellularLocation>
</comment>
<reference evidence="9 10" key="1">
    <citation type="submission" date="2020-09" db="EMBL/GenBank/DDBJ databases">
        <authorList>
            <person name="Ashkenazy H."/>
        </authorList>
    </citation>
    <scope>NUCLEOTIDE SEQUENCE [LARGE SCALE GENOMIC DNA]</scope>
    <source>
        <strain evidence="10">cv. Cdm-0</strain>
    </source>
</reference>
<dbReference type="Pfam" id="PF04755">
    <property type="entry name" value="PAP_fibrillin"/>
    <property type="match status" value="3"/>
</dbReference>
<dbReference type="SUPFAM" id="SSF48097">
    <property type="entry name" value="Regulator of G-protein signaling, RGS"/>
    <property type="match status" value="1"/>
</dbReference>
<name>A0A7G2ES44_ARATH</name>
<keyword evidence="4" id="KW-0934">Plastid</keyword>
<dbReference type="InterPro" id="IPR039633">
    <property type="entry name" value="PAP"/>
</dbReference>
<dbReference type="InterPro" id="IPR003675">
    <property type="entry name" value="Rce1/LyrA-like_dom"/>
</dbReference>
<keyword evidence="5" id="KW-0809">Transit peptide</keyword>
<organism evidence="9 10">
    <name type="scientific">Arabidopsis thaliana</name>
    <name type="common">Mouse-ear cress</name>
    <dbReference type="NCBI Taxonomy" id="3702"/>
    <lineage>
        <taxon>Eukaryota</taxon>
        <taxon>Viridiplantae</taxon>
        <taxon>Streptophyta</taxon>
        <taxon>Embryophyta</taxon>
        <taxon>Tracheophyta</taxon>
        <taxon>Spermatophyta</taxon>
        <taxon>Magnoliopsida</taxon>
        <taxon>eudicotyledons</taxon>
        <taxon>Gunneridae</taxon>
        <taxon>Pentapetalae</taxon>
        <taxon>rosids</taxon>
        <taxon>malvids</taxon>
        <taxon>Brassicales</taxon>
        <taxon>Brassicaceae</taxon>
        <taxon>Camelineae</taxon>
        <taxon>Arabidopsis</taxon>
    </lineage>
</organism>
<dbReference type="InterPro" id="IPR006843">
    <property type="entry name" value="PAP/fibrillin_dom"/>
</dbReference>
<evidence type="ECO:0000259" key="8">
    <source>
        <dbReference type="PROSITE" id="PS50132"/>
    </source>
</evidence>
<keyword evidence="7" id="KW-1133">Transmembrane helix</keyword>
<evidence type="ECO:0000313" key="10">
    <source>
        <dbReference type="Proteomes" id="UP000516314"/>
    </source>
</evidence>
<dbReference type="GO" id="GO:0009507">
    <property type="term" value="C:chloroplast"/>
    <property type="evidence" value="ECO:0007669"/>
    <property type="project" value="UniProtKB-SubCell"/>
</dbReference>
<evidence type="ECO:0000256" key="7">
    <source>
        <dbReference type="SAM" id="Phobius"/>
    </source>
</evidence>
<evidence type="ECO:0000256" key="3">
    <source>
        <dbReference type="ARBA" id="ARBA00022528"/>
    </source>
</evidence>
<dbReference type="CDD" id="cd08732">
    <property type="entry name" value="RGS-like_4"/>
    <property type="match status" value="1"/>
</dbReference>
<evidence type="ECO:0000256" key="6">
    <source>
        <dbReference type="SAM" id="MobiDB-lite"/>
    </source>
</evidence>
<feature type="transmembrane region" description="Helical" evidence="7">
    <location>
        <begin position="1084"/>
        <end position="1104"/>
    </location>
</feature>
<evidence type="ECO:0000256" key="4">
    <source>
        <dbReference type="ARBA" id="ARBA00022640"/>
    </source>
</evidence>
<dbReference type="InterPro" id="IPR036305">
    <property type="entry name" value="RGS_sf"/>
</dbReference>
<proteinExistence type="inferred from homology"/>
<keyword evidence="7" id="KW-0472">Membrane</keyword>
<feature type="transmembrane region" description="Helical" evidence="7">
    <location>
        <begin position="822"/>
        <end position="845"/>
    </location>
</feature>
<comment type="similarity">
    <text evidence="2">Belongs to the PAP/fibrillin family.</text>
</comment>
<feature type="domain" description="RGS" evidence="8">
    <location>
        <begin position="1153"/>
        <end position="1271"/>
    </location>
</feature>
<evidence type="ECO:0000256" key="2">
    <source>
        <dbReference type="ARBA" id="ARBA00005845"/>
    </source>
</evidence>
<dbReference type="PANTHER" id="PTHR31906">
    <property type="entry name" value="PLASTID-LIPID-ASSOCIATED PROTEIN 4, CHLOROPLASTIC-RELATED"/>
    <property type="match status" value="1"/>
</dbReference>
<protein>
    <submittedName>
        <fullName evidence="9">(thale cress) hypothetical protein</fullName>
    </submittedName>
</protein>
<dbReference type="InterPro" id="IPR016137">
    <property type="entry name" value="RGS"/>
</dbReference>
<gene>
    <name evidence="9" type="ORF">AT9943_LOCUS12074</name>
</gene>
<feature type="compositionally biased region" description="Polar residues" evidence="6">
    <location>
        <begin position="1287"/>
        <end position="1297"/>
    </location>
</feature>
<dbReference type="GO" id="GO:0080120">
    <property type="term" value="P:CAAX-box protein maturation"/>
    <property type="evidence" value="ECO:0007669"/>
    <property type="project" value="UniProtKB-ARBA"/>
</dbReference>
<dbReference type="Gene3D" id="1.10.167.10">
    <property type="entry name" value="Regulator of G-protein Signalling 4, domain 2"/>
    <property type="match status" value="1"/>
</dbReference>
<accession>A0A7G2ES44</accession>
<evidence type="ECO:0000313" key="9">
    <source>
        <dbReference type="EMBL" id="CAD5324165.1"/>
    </source>
</evidence>
<feature type="transmembrane region" description="Helical" evidence="7">
    <location>
        <begin position="797"/>
        <end position="815"/>
    </location>
</feature>
<dbReference type="GO" id="GO:0004175">
    <property type="term" value="F:endopeptidase activity"/>
    <property type="evidence" value="ECO:0007669"/>
    <property type="project" value="UniProtKB-ARBA"/>
</dbReference>
<sequence length="1317" mass="148474">MALPSCLKTGALMSPATGFNFSGSLMKSDSGFAVPTKLQSTRKGDRERLRVQAIFSFPPAFLTRNGRAEKQKQLKQELLEAIEPLERGATASPDDQLRIDQLARKVEAVNPTKEPLKSDLVNGKWELIYTTSASILQAKKPRFLRSITNYQSINVDTLKVQNMETWPFYNSVTGDIKPLNSKKVAVKLQVFKILGFIPIKAPDSARGELEITYVDEELRLSRVKPIRSELVMVRYKDHNRRRIEEWSKRWSELVGSVETGRKSLSETTQPLFKTPLEKLCPVLISMALPWCLKTGVSTSPAAGFNHPSDSGFAVPTKLLSIRKGDRERLRIQAVFSFPPRNGGAEKRKQLKHELVEAIEPLERGATASPDDQLLIDQLARKVEAVNPTKEPLKSDLINGKWELIYTTSAAILQAKKPRFLRSLTNYQCINMDTLKVQRMETWPFYNSVTGDLTPLNSKTVAVKLQVFKILGFIPVKAPDGTARGELEITYVDEELRISRGKGNLLFILKIKSEKDSCPLLLKYVTIKIWFHFFFFLATNFEKAGENLGWVPSLCNLGAEELQLLFISFFVQVVGSNPKLYDARRVQVRFFNVAASWSEQMISYTIVCLFCLLGFKFDVRASSSRKSLKKLKRESQQGKDIGLRNVTDEEVSSPRFEEAQVDSSTSKDSIDVFVAAPRDKVLQACTVTSGLMAALGLIIRKASHVASTEGLLVPDCSIDVPFGFETWHLGLIAGIVVFISSSRFLLLKSWPDFADSSEAANRQILTSLEPLDYLVVAMLPGISEELLFRGALMPLFGTNWNGIVAVGLIFGLLHLGSGRKYSFAVWASIVGIVYGYAAVLSSSLIVPMASHALNNLVGEMASGCALHGGCPSDYVAVAISVICFFVLLSRSVLPCLIHKAPRTNSSSFWIPVIQVISSFNLLFSIMMSVNLLRFRTKHWWRYCYLWAVWIEGPLGFGLLMSCRITQAFQLYFIFVKKRLPPVKSYIFLPLVLLPWIFGAAIIHATKPLNDKCHMGLQWTFPVAGLHALYVLALIAFTRAVRHVEFRFDELRDLWKGILVSATSIVIWVTAFVLNEIHEEISWLQVASRFVLLVTGGILVVVFFSISSNQPLLSQISLKKRQNFEFQRMGQALGIPDSGLLFRKEEFRPVDPNEPLDKLLLNKRFRHSLMEFADSCYAGETLHFFEEVYEHGKIPEDDSIRRIYMARHIMEKFIVAGAEMEVNLSHKTRQEILTTQDLTHTDLFKNALNEVMQLIKMNLVRDYWSSIYFIKFKEEESCDEAMHKEGYSFSSPRLSSVQGSDDPFYQEHMSKSSRCSSPG</sequence>
<feature type="transmembrane region" description="Helical" evidence="7">
    <location>
        <begin position="943"/>
        <end position="963"/>
    </location>
</feature>
<evidence type="ECO:0000256" key="5">
    <source>
        <dbReference type="ARBA" id="ARBA00022946"/>
    </source>
</evidence>
<feature type="region of interest" description="Disordered" evidence="6">
    <location>
        <begin position="1287"/>
        <end position="1317"/>
    </location>
</feature>
<keyword evidence="7" id="KW-0812">Transmembrane</keyword>
<feature type="transmembrane region" description="Helical" evidence="7">
    <location>
        <begin position="1015"/>
        <end position="1039"/>
    </location>
</feature>